<proteinExistence type="predicted"/>
<dbReference type="VEuPathDB" id="FungiDB:CPSG_10019"/>
<accession>E9DJM4</accession>
<reference evidence="2" key="1">
    <citation type="journal article" date="2010" name="Genome Res.">
        <title>Population genomic sequencing of Coccidioides fungi reveals recent hybridization and transposon control.</title>
        <authorList>
            <person name="Neafsey D.E."/>
            <person name="Barker B.M."/>
            <person name="Sharpton T.J."/>
            <person name="Stajich J.E."/>
            <person name="Park D.J."/>
            <person name="Whiston E."/>
            <person name="Hung C.-Y."/>
            <person name="McMahan C."/>
            <person name="White J."/>
            <person name="Sykes S."/>
            <person name="Heiman D."/>
            <person name="Young S."/>
            <person name="Zeng Q."/>
            <person name="Abouelleil A."/>
            <person name="Aftuck L."/>
            <person name="Bessette D."/>
            <person name="Brown A."/>
            <person name="FitzGerald M."/>
            <person name="Lui A."/>
            <person name="Macdonald J.P."/>
            <person name="Priest M."/>
            <person name="Orbach M.J."/>
            <person name="Galgiani J.N."/>
            <person name="Kirkland T.N."/>
            <person name="Cole G.T."/>
            <person name="Birren B.W."/>
            <person name="Henn M.R."/>
            <person name="Taylor J.W."/>
            <person name="Rounsley S.D."/>
        </authorList>
    </citation>
    <scope>NUCLEOTIDE SEQUENCE [LARGE SCALE GENOMIC DNA]</scope>
    <source>
        <strain evidence="2">RMSCC 757 / Silveira</strain>
    </source>
</reference>
<keyword evidence="2" id="KW-1185">Reference proteome</keyword>
<reference evidence="2" key="2">
    <citation type="submission" date="2010-03" db="EMBL/GenBank/DDBJ databases">
        <title>The genome sequence of Coccidioides posadasii strain Silveira.</title>
        <authorList>
            <consortium name="The Broad Institute Genome Sequencing Center for Infectious Disease"/>
            <person name="Neafsey D."/>
            <person name="Orbach M."/>
            <person name="Henn M.R."/>
            <person name="Cole G.T."/>
            <person name="Galgiani J."/>
            <person name="Gardner M.J."/>
            <person name="Kirkland T.N."/>
            <person name="Taylor J.W."/>
            <person name="Young S.K."/>
            <person name="Zeng Q."/>
            <person name="Koehrsen M."/>
            <person name="Alvarado L."/>
            <person name="Berlin A."/>
            <person name="Borenstein D."/>
            <person name="Chapman S.B."/>
            <person name="Chen Z."/>
            <person name="Engels R."/>
            <person name="Freedman E."/>
            <person name="Gellesch M."/>
            <person name="Goldberg J."/>
            <person name="Griggs A."/>
            <person name="Gujja S."/>
            <person name="Heilman E."/>
            <person name="Heiman D."/>
            <person name="Howarth C."/>
            <person name="Jen D."/>
            <person name="Larson L."/>
            <person name="Mehta T."/>
            <person name="Neiman D."/>
            <person name="Park D."/>
            <person name="Pearson M."/>
            <person name="Richards J."/>
            <person name="Roberts A."/>
            <person name="Saif S."/>
            <person name="Shea T."/>
            <person name="Shenoy N."/>
            <person name="Sisk P."/>
            <person name="Stolte C."/>
            <person name="Sykes S."/>
            <person name="Walk T."/>
            <person name="White J."/>
            <person name="Yandava C."/>
            <person name="Haas B."/>
            <person name="Nusbaum C."/>
            <person name="Birren B."/>
        </authorList>
    </citation>
    <scope>NUCLEOTIDE SEQUENCE [LARGE SCALE GENOMIC DNA]</scope>
    <source>
        <strain evidence="2">RMSCC 757 / Silveira</strain>
    </source>
</reference>
<dbReference type="HOGENOM" id="CLU_2637901_0_0_1"/>
<dbReference type="Proteomes" id="UP000002497">
    <property type="component" value="Unassembled WGS sequence"/>
</dbReference>
<evidence type="ECO:0000313" key="1">
    <source>
        <dbReference type="EMBL" id="EFW13376.1"/>
    </source>
</evidence>
<evidence type="ECO:0000313" key="2">
    <source>
        <dbReference type="Proteomes" id="UP000002497"/>
    </source>
</evidence>
<gene>
    <name evidence="1" type="ORF">CPSG_10019</name>
</gene>
<sequence>MQPHIHLYQLFLLRAQKFSYSYIVLRFPKPSSVPSSSTLACCAFKRIYFLSILVNYEPSLWWQSTHHDADIQGMVTS</sequence>
<organism evidence="2">
    <name type="scientific">Coccidioides posadasii (strain RMSCC 757 / Silveira)</name>
    <name type="common">Valley fever fungus</name>
    <dbReference type="NCBI Taxonomy" id="443226"/>
    <lineage>
        <taxon>Eukaryota</taxon>
        <taxon>Fungi</taxon>
        <taxon>Dikarya</taxon>
        <taxon>Ascomycota</taxon>
        <taxon>Pezizomycotina</taxon>
        <taxon>Eurotiomycetes</taxon>
        <taxon>Eurotiomycetidae</taxon>
        <taxon>Onygenales</taxon>
        <taxon>Onygenaceae</taxon>
        <taxon>Coccidioides</taxon>
    </lineage>
</organism>
<dbReference type="EMBL" id="GL636519">
    <property type="protein sequence ID" value="EFW13376.1"/>
    <property type="molecule type" value="Genomic_DNA"/>
</dbReference>
<name>E9DJM4_COCPS</name>
<protein>
    <submittedName>
        <fullName evidence="1">Uncharacterized protein</fullName>
    </submittedName>
</protein>
<dbReference type="AlphaFoldDB" id="E9DJM4"/>